<dbReference type="SUPFAM" id="SSF53448">
    <property type="entry name" value="Nucleotide-diphospho-sugar transferases"/>
    <property type="match status" value="1"/>
</dbReference>
<organism evidence="3">
    <name type="scientific">bioreactor metagenome</name>
    <dbReference type="NCBI Taxonomy" id="1076179"/>
    <lineage>
        <taxon>unclassified sequences</taxon>
        <taxon>metagenomes</taxon>
        <taxon>ecological metagenomes</taxon>
    </lineage>
</organism>
<dbReference type="AlphaFoldDB" id="A0A645DWV3"/>
<sequence length="345" mass="38816">MPNAPEPTESIRITFAMPTLNAARTIERALQSIRSQTIPQEQLEILVIDGGSTDATREIAARYGAVVLENPDVVPESAKFIALQHARGDYFIEMDSDEYFLSNDQLQRRLDFFEANPELQCILTDHLLTPPHADIACAYLNGVGDPFTYFVYRLKGSVIKTFRNNRVASDGDGEMQFFRFAEGDRLPIADGGASMVSLRYVRAGFADRLNEKSFASTICGDVIARTRVAGCIRGDDILHDSTARLSGYLKKLKFRVVNNVHDAARSGYSARAVVNKTLQRRKLLFPLYCLSIVLPLWDAIFLSISRKSAAFLLHPLYVYYVMAQICLQYLKKLTHREQQNVSYGK</sequence>
<evidence type="ECO:0000259" key="2">
    <source>
        <dbReference type="Pfam" id="PF00535"/>
    </source>
</evidence>
<feature type="transmembrane region" description="Helical" evidence="1">
    <location>
        <begin position="283"/>
        <end position="304"/>
    </location>
</feature>
<gene>
    <name evidence="3" type="ORF">SDC9_141156</name>
</gene>
<evidence type="ECO:0000256" key="1">
    <source>
        <dbReference type="SAM" id="Phobius"/>
    </source>
</evidence>
<comment type="caution">
    <text evidence="3">The sequence shown here is derived from an EMBL/GenBank/DDBJ whole genome shotgun (WGS) entry which is preliminary data.</text>
</comment>
<dbReference type="InterPro" id="IPR029044">
    <property type="entry name" value="Nucleotide-diphossugar_trans"/>
</dbReference>
<dbReference type="EMBL" id="VSSQ01040709">
    <property type="protein sequence ID" value="MPM94014.1"/>
    <property type="molecule type" value="Genomic_DNA"/>
</dbReference>
<feature type="transmembrane region" description="Helical" evidence="1">
    <location>
        <begin position="310"/>
        <end position="330"/>
    </location>
</feature>
<accession>A0A645DWV3</accession>
<evidence type="ECO:0000313" key="3">
    <source>
        <dbReference type="EMBL" id="MPM94014.1"/>
    </source>
</evidence>
<keyword evidence="1" id="KW-1133">Transmembrane helix</keyword>
<feature type="domain" description="Glycosyltransferase 2-like" evidence="2">
    <location>
        <begin position="15"/>
        <end position="118"/>
    </location>
</feature>
<protein>
    <recommendedName>
        <fullName evidence="2">Glycosyltransferase 2-like domain-containing protein</fullName>
    </recommendedName>
</protein>
<dbReference type="InterPro" id="IPR001173">
    <property type="entry name" value="Glyco_trans_2-like"/>
</dbReference>
<name>A0A645DWV3_9ZZZZ</name>
<dbReference type="PANTHER" id="PTHR43630">
    <property type="entry name" value="POLY-BETA-1,6-N-ACETYL-D-GLUCOSAMINE SYNTHASE"/>
    <property type="match status" value="1"/>
</dbReference>
<dbReference type="Pfam" id="PF00535">
    <property type="entry name" value="Glycos_transf_2"/>
    <property type="match status" value="1"/>
</dbReference>
<dbReference type="Gene3D" id="3.90.550.10">
    <property type="entry name" value="Spore Coat Polysaccharide Biosynthesis Protein SpsA, Chain A"/>
    <property type="match status" value="1"/>
</dbReference>
<dbReference type="PANTHER" id="PTHR43630:SF2">
    <property type="entry name" value="GLYCOSYLTRANSFERASE"/>
    <property type="match status" value="1"/>
</dbReference>
<keyword evidence="1" id="KW-0472">Membrane</keyword>
<proteinExistence type="predicted"/>
<reference evidence="3" key="1">
    <citation type="submission" date="2019-08" db="EMBL/GenBank/DDBJ databases">
        <authorList>
            <person name="Kucharzyk K."/>
            <person name="Murdoch R.W."/>
            <person name="Higgins S."/>
            <person name="Loffler F."/>
        </authorList>
    </citation>
    <scope>NUCLEOTIDE SEQUENCE</scope>
</reference>
<keyword evidence="1" id="KW-0812">Transmembrane</keyword>